<dbReference type="OrthoDB" id="3362336at2759"/>
<gene>
    <name evidence="2" type="ORF">BD410DRAFT_829977</name>
</gene>
<feature type="region of interest" description="Disordered" evidence="1">
    <location>
        <begin position="171"/>
        <end position="190"/>
    </location>
</feature>
<feature type="compositionally biased region" description="Basic and acidic residues" evidence="1">
    <location>
        <begin position="465"/>
        <end position="504"/>
    </location>
</feature>
<feature type="region of interest" description="Disordered" evidence="1">
    <location>
        <begin position="391"/>
        <end position="516"/>
    </location>
</feature>
<evidence type="ECO:0000256" key="1">
    <source>
        <dbReference type="SAM" id="MobiDB-lite"/>
    </source>
</evidence>
<evidence type="ECO:0000313" key="2">
    <source>
        <dbReference type="EMBL" id="TDL20097.1"/>
    </source>
</evidence>
<dbReference type="VEuPathDB" id="FungiDB:BD410DRAFT_829977"/>
<name>A0A4Y7PXF3_9AGAM</name>
<evidence type="ECO:0000313" key="3">
    <source>
        <dbReference type="Proteomes" id="UP000294933"/>
    </source>
</evidence>
<feature type="compositionally biased region" description="Basic and acidic residues" evidence="1">
    <location>
        <begin position="391"/>
        <end position="455"/>
    </location>
</feature>
<sequence length="516" mass="57328">MALALGRIRTCHGLRFSISKHSIIQLHQIRPIHKSLSLFDRAATEHVTPTTVGDYASTLDFGVPGAPKGGVDPSSPYLLVRPWLGVQTMAHAFAIVREVEKRFGPLKDFRFVRDLDSKLQYQPYFFVEVESPEVLKEIVDNYVIEVPIPQLDPFKPGGVGLSDIQPYLLPRHENAPEGASGQKDRQGSRRDEVMHVALVRSAIKRTFVDRHRDVIPRPSQKNFAQAFVSWGGFANNNSSSSSFSSDSAAAVSKVPKTRTEAAARSMALALDRNRAILNIPLSHSPTTPLNGEPTPDVAISDILAGLSRTEALDAIMGRVHISPEQEVAESATSLAPASEVVKEGVEEEDSERERLLQKLAAHKARIAASEAAEAAARKLALEEAARAKREAKEVREAEHAKAREAAKMKKMERAEKAERTKEEADRAAAERKEKAERARAREARKLKVTSPERAHAGVTRATPDGVKEERGRAEVAEPEELERVDQRKEKETKEHEKKRQETFKHRLLGWATGQWR</sequence>
<proteinExistence type="predicted"/>
<dbReference type="Proteomes" id="UP000294933">
    <property type="component" value="Unassembled WGS sequence"/>
</dbReference>
<feature type="region of interest" description="Disordered" evidence="1">
    <location>
        <begin position="328"/>
        <end position="349"/>
    </location>
</feature>
<reference evidence="2 3" key="1">
    <citation type="submission" date="2018-06" db="EMBL/GenBank/DDBJ databases">
        <title>A transcriptomic atlas of mushroom development highlights an independent origin of complex multicellularity.</title>
        <authorList>
            <consortium name="DOE Joint Genome Institute"/>
            <person name="Krizsan K."/>
            <person name="Almasi E."/>
            <person name="Merenyi Z."/>
            <person name="Sahu N."/>
            <person name="Viragh M."/>
            <person name="Koszo T."/>
            <person name="Mondo S."/>
            <person name="Kiss B."/>
            <person name="Balint B."/>
            <person name="Kues U."/>
            <person name="Barry K."/>
            <person name="Hegedus J.C."/>
            <person name="Henrissat B."/>
            <person name="Johnson J."/>
            <person name="Lipzen A."/>
            <person name="Ohm R."/>
            <person name="Nagy I."/>
            <person name="Pangilinan J."/>
            <person name="Yan J."/>
            <person name="Xiong Y."/>
            <person name="Grigoriev I.V."/>
            <person name="Hibbett D.S."/>
            <person name="Nagy L.G."/>
        </authorList>
    </citation>
    <scope>NUCLEOTIDE SEQUENCE [LARGE SCALE GENOMIC DNA]</scope>
    <source>
        <strain evidence="2 3">SZMC22713</strain>
    </source>
</reference>
<dbReference type="EMBL" id="ML170191">
    <property type="protein sequence ID" value="TDL20097.1"/>
    <property type="molecule type" value="Genomic_DNA"/>
</dbReference>
<organism evidence="2 3">
    <name type="scientific">Rickenella mellea</name>
    <dbReference type="NCBI Taxonomy" id="50990"/>
    <lineage>
        <taxon>Eukaryota</taxon>
        <taxon>Fungi</taxon>
        <taxon>Dikarya</taxon>
        <taxon>Basidiomycota</taxon>
        <taxon>Agaricomycotina</taxon>
        <taxon>Agaricomycetes</taxon>
        <taxon>Hymenochaetales</taxon>
        <taxon>Rickenellaceae</taxon>
        <taxon>Rickenella</taxon>
    </lineage>
</organism>
<dbReference type="AlphaFoldDB" id="A0A4Y7PXF3"/>
<protein>
    <submittedName>
        <fullName evidence="2">Uncharacterized protein</fullName>
    </submittedName>
</protein>
<accession>A0A4Y7PXF3</accession>
<keyword evidence="3" id="KW-1185">Reference proteome</keyword>